<evidence type="ECO:0000313" key="1">
    <source>
        <dbReference type="EMBL" id="MCW3482320.1"/>
    </source>
</evidence>
<protein>
    <submittedName>
        <fullName evidence="1">Uncharacterized protein</fullName>
    </submittedName>
</protein>
<accession>A0ABT3IET0</accession>
<sequence length="206" mass="23976">MPEYLMVGANRTEGWMMTTVSCHPESVAGEENSRHVHKRNRRFVITRLWILPPVTFRHAVQEEISTRKFNFHILIRIGGNLRLYGNVNYRMLKNDGIEKGKVPYLIKDDRQVMPLRQSVFLSLYTCLWKPENVDIQAVWEHIAMPEKRIFSGSGKLLPGITVKDIRNMNLFFYRQYTGKRVIGTLYEKIGRMSRKVNAVKGFMGSG</sequence>
<reference evidence="1 2" key="1">
    <citation type="submission" date="2022-10" db="EMBL/GenBank/DDBJ databases">
        <title>Chitinophaga nivalis PC15 sp. nov., isolated from Pyeongchang county, South Korea.</title>
        <authorList>
            <person name="Trinh H.N."/>
        </authorList>
    </citation>
    <scope>NUCLEOTIDE SEQUENCE [LARGE SCALE GENOMIC DNA]</scope>
    <source>
        <strain evidence="1 2">PC14</strain>
    </source>
</reference>
<dbReference type="Proteomes" id="UP001207742">
    <property type="component" value="Unassembled WGS sequence"/>
</dbReference>
<comment type="caution">
    <text evidence="1">The sequence shown here is derived from an EMBL/GenBank/DDBJ whole genome shotgun (WGS) entry which is preliminary data.</text>
</comment>
<gene>
    <name evidence="1" type="ORF">OL497_00305</name>
</gene>
<dbReference type="EMBL" id="JAPDNS010000001">
    <property type="protein sequence ID" value="MCW3482320.1"/>
    <property type="molecule type" value="Genomic_DNA"/>
</dbReference>
<evidence type="ECO:0000313" key="2">
    <source>
        <dbReference type="Proteomes" id="UP001207742"/>
    </source>
</evidence>
<dbReference type="RefSeq" id="WP_264726605.1">
    <property type="nucleotide sequence ID" value="NZ_JAPDNR010000001.1"/>
</dbReference>
<organism evidence="1 2">
    <name type="scientific">Chitinophaga nivalis</name>
    <dbReference type="NCBI Taxonomy" id="2991709"/>
    <lineage>
        <taxon>Bacteria</taxon>
        <taxon>Pseudomonadati</taxon>
        <taxon>Bacteroidota</taxon>
        <taxon>Chitinophagia</taxon>
        <taxon>Chitinophagales</taxon>
        <taxon>Chitinophagaceae</taxon>
        <taxon>Chitinophaga</taxon>
    </lineage>
</organism>
<proteinExistence type="predicted"/>
<name>A0ABT3IET0_9BACT</name>
<keyword evidence="2" id="KW-1185">Reference proteome</keyword>